<evidence type="ECO:0000313" key="3">
    <source>
        <dbReference type="Proteomes" id="UP000617340"/>
    </source>
</evidence>
<comment type="caution">
    <text evidence="2">The sequence shown here is derived from an EMBL/GenBank/DDBJ whole genome shotgun (WGS) entry which is preliminary data.</text>
</comment>
<sequence length="96" mass="10895">MMWYSSPFMRDRDEVGETSRCEQEVEEEEEEEKLVGGEGEEGEAPRVVVVKTGDRTDASCSSERGVEEKKEEMDVEVEVDKEEEEEEDEGSGGGRR</sequence>
<feature type="region of interest" description="Disordered" evidence="1">
    <location>
        <begin position="1"/>
        <end position="96"/>
    </location>
</feature>
<name>A0A834KK95_VESGE</name>
<keyword evidence="3" id="KW-1185">Reference proteome</keyword>
<organism evidence="2 3">
    <name type="scientific">Vespula germanica</name>
    <name type="common">German yellow jacket</name>
    <name type="synonym">Paravespula germanica</name>
    <dbReference type="NCBI Taxonomy" id="30212"/>
    <lineage>
        <taxon>Eukaryota</taxon>
        <taxon>Metazoa</taxon>
        <taxon>Ecdysozoa</taxon>
        <taxon>Arthropoda</taxon>
        <taxon>Hexapoda</taxon>
        <taxon>Insecta</taxon>
        <taxon>Pterygota</taxon>
        <taxon>Neoptera</taxon>
        <taxon>Endopterygota</taxon>
        <taxon>Hymenoptera</taxon>
        <taxon>Apocrita</taxon>
        <taxon>Aculeata</taxon>
        <taxon>Vespoidea</taxon>
        <taxon>Vespidae</taxon>
        <taxon>Vespinae</taxon>
        <taxon>Vespula</taxon>
    </lineage>
</organism>
<accession>A0A834KK95</accession>
<feature type="compositionally biased region" description="Acidic residues" evidence="1">
    <location>
        <begin position="24"/>
        <end position="42"/>
    </location>
</feature>
<protein>
    <submittedName>
        <fullName evidence="2">Uncharacterized protein</fullName>
    </submittedName>
</protein>
<reference evidence="2" key="1">
    <citation type="journal article" date="2020" name="G3 (Bethesda)">
        <title>High-Quality Assemblies for Three Invasive Social Wasps from the &lt;i&gt;Vespula&lt;/i&gt; Genus.</title>
        <authorList>
            <person name="Harrop T.W.R."/>
            <person name="Guhlin J."/>
            <person name="McLaughlin G.M."/>
            <person name="Permina E."/>
            <person name="Stockwell P."/>
            <person name="Gilligan J."/>
            <person name="Le Lec M.F."/>
            <person name="Gruber M.A.M."/>
            <person name="Quinn O."/>
            <person name="Lovegrove M."/>
            <person name="Duncan E.J."/>
            <person name="Remnant E.J."/>
            <person name="Van Eeckhoven J."/>
            <person name="Graham B."/>
            <person name="Knapp R.A."/>
            <person name="Langford K.W."/>
            <person name="Kronenberg Z."/>
            <person name="Press M.O."/>
            <person name="Eacker S.M."/>
            <person name="Wilson-Rankin E.E."/>
            <person name="Purcell J."/>
            <person name="Lester P.J."/>
            <person name="Dearden P.K."/>
        </authorList>
    </citation>
    <scope>NUCLEOTIDE SEQUENCE</scope>
    <source>
        <strain evidence="2">Linc-1</strain>
    </source>
</reference>
<gene>
    <name evidence="2" type="ORF">HZH68_005703</name>
</gene>
<evidence type="ECO:0000313" key="2">
    <source>
        <dbReference type="EMBL" id="KAF7406334.1"/>
    </source>
</evidence>
<dbReference type="AlphaFoldDB" id="A0A834KK95"/>
<dbReference type="Proteomes" id="UP000617340">
    <property type="component" value="Unassembled WGS sequence"/>
</dbReference>
<dbReference type="EMBL" id="JACSDZ010000004">
    <property type="protein sequence ID" value="KAF7406334.1"/>
    <property type="molecule type" value="Genomic_DNA"/>
</dbReference>
<proteinExistence type="predicted"/>
<feature type="compositionally biased region" description="Basic and acidic residues" evidence="1">
    <location>
        <begin position="9"/>
        <end position="23"/>
    </location>
</feature>
<feature type="compositionally biased region" description="Acidic residues" evidence="1">
    <location>
        <begin position="73"/>
        <end position="90"/>
    </location>
</feature>
<evidence type="ECO:0000256" key="1">
    <source>
        <dbReference type="SAM" id="MobiDB-lite"/>
    </source>
</evidence>